<sequence>MVEFLLCIYLIEIYEDDDNARKDEIAALGDQTATGTNVFSAFYDRLKRKFYCVYSGWFRRFGRTCYGLNRFIREYHRRHPAALVLMPMTDMKHCLRRSLKSSSVERKLMDDTWIYMNCTIRISILNLKSPLSTLLTLMFFHNHIRFLRSPVSGIFLPPNMRTESLQDLDRIFVKHCKGGQEAGYGPKTPTVEVGGRGESVDELTLPSK</sequence>
<accession>A0AAW1VYT6</accession>
<evidence type="ECO:0000313" key="2">
    <source>
        <dbReference type="EMBL" id="KAK9911635.1"/>
    </source>
</evidence>
<evidence type="ECO:0000256" key="1">
    <source>
        <dbReference type="SAM" id="MobiDB-lite"/>
    </source>
</evidence>
<proteinExistence type="predicted"/>
<evidence type="ECO:0000313" key="3">
    <source>
        <dbReference type="Proteomes" id="UP001457282"/>
    </source>
</evidence>
<dbReference type="AlphaFoldDB" id="A0AAW1VYT6"/>
<dbReference type="EMBL" id="JBEDUW010000007">
    <property type="protein sequence ID" value="KAK9911635.1"/>
    <property type="molecule type" value="Genomic_DNA"/>
</dbReference>
<protein>
    <submittedName>
        <fullName evidence="2">Uncharacterized protein</fullName>
    </submittedName>
</protein>
<keyword evidence="3" id="KW-1185">Reference proteome</keyword>
<dbReference type="Proteomes" id="UP001457282">
    <property type="component" value="Unassembled WGS sequence"/>
</dbReference>
<comment type="caution">
    <text evidence="2">The sequence shown here is derived from an EMBL/GenBank/DDBJ whole genome shotgun (WGS) entry which is preliminary data.</text>
</comment>
<organism evidence="2 3">
    <name type="scientific">Rubus argutus</name>
    <name type="common">Southern blackberry</name>
    <dbReference type="NCBI Taxonomy" id="59490"/>
    <lineage>
        <taxon>Eukaryota</taxon>
        <taxon>Viridiplantae</taxon>
        <taxon>Streptophyta</taxon>
        <taxon>Embryophyta</taxon>
        <taxon>Tracheophyta</taxon>
        <taxon>Spermatophyta</taxon>
        <taxon>Magnoliopsida</taxon>
        <taxon>eudicotyledons</taxon>
        <taxon>Gunneridae</taxon>
        <taxon>Pentapetalae</taxon>
        <taxon>rosids</taxon>
        <taxon>fabids</taxon>
        <taxon>Rosales</taxon>
        <taxon>Rosaceae</taxon>
        <taxon>Rosoideae</taxon>
        <taxon>Rosoideae incertae sedis</taxon>
        <taxon>Rubus</taxon>
    </lineage>
</organism>
<gene>
    <name evidence="2" type="ORF">M0R45_035531</name>
</gene>
<name>A0AAW1VYT6_RUBAR</name>
<feature type="region of interest" description="Disordered" evidence="1">
    <location>
        <begin position="183"/>
        <end position="208"/>
    </location>
</feature>
<reference evidence="2 3" key="1">
    <citation type="journal article" date="2023" name="G3 (Bethesda)">
        <title>A chromosome-length genome assembly and annotation of blackberry (Rubus argutus, cv. 'Hillquist').</title>
        <authorList>
            <person name="Bruna T."/>
            <person name="Aryal R."/>
            <person name="Dudchenko O."/>
            <person name="Sargent D.J."/>
            <person name="Mead D."/>
            <person name="Buti M."/>
            <person name="Cavallini A."/>
            <person name="Hytonen T."/>
            <person name="Andres J."/>
            <person name="Pham M."/>
            <person name="Weisz D."/>
            <person name="Mascagni F."/>
            <person name="Usai G."/>
            <person name="Natali L."/>
            <person name="Bassil N."/>
            <person name="Fernandez G.E."/>
            <person name="Lomsadze A."/>
            <person name="Armour M."/>
            <person name="Olukolu B."/>
            <person name="Poorten T."/>
            <person name="Britton C."/>
            <person name="Davik J."/>
            <person name="Ashrafi H."/>
            <person name="Aiden E.L."/>
            <person name="Borodovsky M."/>
            <person name="Worthington M."/>
        </authorList>
    </citation>
    <scope>NUCLEOTIDE SEQUENCE [LARGE SCALE GENOMIC DNA]</scope>
    <source>
        <strain evidence="2">PI 553951</strain>
    </source>
</reference>